<dbReference type="EMBL" id="AUSU01002895">
    <property type="protein sequence ID" value="EPS67845.1"/>
    <property type="molecule type" value="Genomic_DNA"/>
</dbReference>
<evidence type="ECO:0000313" key="12">
    <source>
        <dbReference type="Proteomes" id="UP000015453"/>
    </source>
</evidence>
<dbReference type="Proteomes" id="UP000015453">
    <property type="component" value="Unassembled WGS sequence"/>
</dbReference>
<evidence type="ECO:0000256" key="6">
    <source>
        <dbReference type="ARBA" id="ARBA00023163"/>
    </source>
</evidence>
<dbReference type="SMART" id="SM00401">
    <property type="entry name" value="ZnF_GATA"/>
    <property type="match status" value="1"/>
</dbReference>
<gene>
    <name evidence="11" type="ORF">M569_06930</name>
</gene>
<evidence type="ECO:0000256" key="3">
    <source>
        <dbReference type="ARBA" id="ARBA00022833"/>
    </source>
</evidence>
<evidence type="ECO:0000256" key="9">
    <source>
        <dbReference type="SAM" id="MobiDB-lite"/>
    </source>
</evidence>
<feature type="non-terminal residue" evidence="11">
    <location>
        <position position="1"/>
    </location>
</feature>
<accession>S8CMB7</accession>
<dbReference type="OrthoDB" id="2162994at2759"/>
<reference evidence="11 12" key="1">
    <citation type="journal article" date="2013" name="BMC Genomics">
        <title>The miniature genome of a carnivorous plant Genlisea aurea contains a low number of genes and short non-coding sequences.</title>
        <authorList>
            <person name="Leushkin E.V."/>
            <person name="Sutormin R.A."/>
            <person name="Nabieva E.R."/>
            <person name="Penin A.A."/>
            <person name="Kondrashov A.S."/>
            <person name="Logacheva M.D."/>
        </authorList>
    </citation>
    <scope>NUCLEOTIDE SEQUENCE [LARGE SCALE GENOMIC DNA]</scope>
</reference>
<keyword evidence="6" id="KW-0804">Transcription</keyword>
<comment type="similarity">
    <text evidence="7">Belongs to the type IV zinc-finger family. Class B subfamily.</text>
</comment>
<keyword evidence="2 8" id="KW-0863">Zinc-finger</keyword>
<feature type="compositionally biased region" description="Gly residues" evidence="9">
    <location>
        <begin position="32"/>
        <end position="45"/>
    </location>
</feature>
<dbReference type="GO" id="GO:0006355">
    <property type="term" value="P:regulation of DNA-templated transcription"/>
    <property type="evidence" value="ECO:0007669"/>
    <property type="project" value="InterPro"/>
</dbReference>
<keyword evidence="1" id="KW-0479">Metal-binding</keyword>
<evidence type="ECO:0000313" key="11">
    <source>
        <dbReference type="EMBL" id="EPS67845.1"/>
    </source>
</evidence>
<dbReference type="GO" id="GO:0043565">
    <property type="term" value="F:sequence-specific DNA binding"/>
    <property type="evidence" value="ECO:0007669"/>
    <property type="project" value="InterPro"/>
</dbReference>
<dbReference type="PANTHER" id="PTHR46813:SF16">
    <property type="entry name" value="GATA TRANSCRIPTION FACTOR 18"/>
    <property type="match status" value="1"/>
</dbReference>
<proteinExistence type="inferred from homology"/>
<evidence type="ECO:0000256" key="4">
    <source>
        <dbReference type="ARBA" id="ARBA00023015"/>
    </source>
</evidence>
<feature type="compositionally biased region" description="Polar residues" evidence="9">
    <location>
        <begin position="14"/>
        <end position="23"/>
    </location>
</feature>
<dbReference type="Gene3D" id="3.30.50.10">
    <property type="entry name" value="Erythroid Transcription Factor GATA-1, subunit A"/>
    <property type="match status" value="1"/>
</dbReference>
<organism evidence="11 12">
    <name type="scientific">Genlisea aurea</name>
    <dbReference type="NCBI Taxonomy" id="192259"/>
    <lineage>
        <taxon>Eukaryota</taxon>
        <taxon>Viridiplantae</taxon>
        <taxon>Streptophyta</taxon>
        <taxon>Embryophyta</taxon>
        <taxon>Tracheophyta</taxon>
        <taxon>Spermatophyta</taxon>
        <taxon>Magnoliopsida</taxon>
        <taxon>eudicotyledons</taxon>
        <taxon>Gunneridae</taxon>
        <taxon>Pentapetalae</taxon>
        <taxon>asterids</taxon>
        <taxon>lamiids</taxon>
        <taxon>Lamiales</taxon>
        <taxon>Lentibulariaceae</taxon>
        <taxon>Genlisea</taxon>
    </lineage>
</organism>
<evidence type="ECO:0000256" key="7">
    <source>
        <dbReference type="ARBA" id="ARBA00024019"/>
    </source>
</evidence>
<comment type="caution">
    <text evidence="11">The sequence shown here is derived from an EMBL/GenBank/DDBJ whole genome shotgun (WGS) entry which is preliminary data.</text>
</comment>
<protein>
    <recommendedName>
        <fullName evidence="10">GATA-type domain-containing protein</fullName>
    </recommendedName>
</protein>
<evidence type="ECO:0000256" key="5">
    <source>
        <dbReference type="ARBA" id="ARBA00023125"/>
    </source>
</evidence>
<feature type="region of interest" description="Disordered" evidence="9">
    <location>
        <begin position="124"/>
        <end position="171"/>
    </location>
</feature>
<feature type="domain" description="GATA-type" evidence="10">
    <location>
        <begin position="80"/>
        <end position="116"/>
    </location>
</feature>
<dbReference type="SUPFAM" id="SSF57716">
    <property type="entry name" value="Glucocorticoid receptor-like (DNA-binding domain)"/>
    <property type="match status" value="1"/>
</dbReference>
<evidence type="ECO:0000256" key="8">
    <source>
        <dbReference type="PROSITE-ProRule" id="PRU00094"/>
    </source>
</evidence>
<evidence type="ECO:0000256" key="2">
    <source>
        <dbReference type="ARBA" id="ARBA00022771"/>
    </source>
</evidence>
<dbReference type="InterPro" id="IPR000679">
    <property type="entry name" value="Znf_GATA"/>
</dbReference>
<sequence length="184" mass="19067">YGSAAVDCTLSLGTPSTRLTTASDSREKKRGGGGGGGGGGFGFSGFGWNITTPARNAAPSTPKPHRGGGGGAASFNAGDPLLARRCANCDTTSTPLWRNGPKGPKSLCNACGIRYKKEERRATAAGGGDMAYGSNWGGQGQKSGSYGYGEEDDYRRDSESGNSGGFLSWRFNFSDRPGFVHEFT</sequence>
<dbReference type="AlphaFoldDB" id="S8CMB7"/>
<evidence type="ECO:0000259" key="10">
    <source>
        <dbReference type="PROSITE" id="PS50114"/>
    </source>
</evidence>
<keyword evidence="12" id="KW-1185">Reference proteome</keyword>
<dbReference type="CDD" id="cd00202">
    <property type="entry name" value="ZnF_GATA"/>
    <property type="match status" value="1"/>
</dbReference>
<name>S8CMB7_9LAMI</name>
<dbReference type="PROSITE" id="PS00344">
    <property type="entry name" value="GATA_ZN_FINGER_1"/>
    <property type="match status" value="1"/>
</dbReference>
<dbReference type="InterPro" id="IPR013088">
    <property type="entry name" value="Znf_NHR/GATA"/>
</dbReference>
<feature type="non-terminal residue" evidence="11">
    <location>
        <position position="184"/>
    </location>
</feature>
<keyword evidence="5" id="KW-0238">DNA-binding</keyword>
<dbReference type="PANTHER" id="PTHR46813">
    <property type="entry name" value="GATA TRANSCRIPTION FACTOR 18"/>
    <property type="match status" value="1"/>
</dbReference>
<keyword evidence="3" id="KW-0862">Zinc</keyword>
<keyword evidence="4" id="KW-0805">Transcription regulation</keyword>
<evidence type="ECO:0000256" key="1">
    <source>
        <dbReference type="ARBA" id="ARBA00022723"/>
    </source>
</evidence>
<dbReference type="Pfam" id="PF00320">
    <property type="entry name" value="GATA"/>
    <property type="match status" value="1"/>
</dbReference>
<feature type="region of interest" description="Disordered" evidence="9">
    <location>
        <begin position="14"/>
        <end position="74"/>
    </location>
</feature>
<dbReference type="GO" id="GO:0008270">
    <property type="term" value="F:zinc ion binding"/>
    <property type="evidence" value="ECO:0007669"/>
    <property type="project" value="UniProtKB-KW"/>
</dbReference>
<dbReference type="PROSITE" id="PS50114">
    <property type="entry name" value="GATA_ZN_FINGER_2"/>
    <property type="match status" value="1"/>
</dbReference>
<feature type="compositionally biased region" description="Gly residues" evidence="9">
    <location>
        <begin position="125"/>
        <end position="141"/>
    </location>
</feature>